<evidence type="ECO:0000259" key="4">
    <source>
        <dbReference type="Pfam" id="PF01464"/>
    </source>
</evidence>
<comment type="similarity">
    <text evidence="2">Belongs to the virb1 family.</text>
</comment>
<sequence length="255" mass="26778">MKAQHPAGVGRSPAVRRPTFLLLLSGLACGFAPAPAILAETVQVTGQQIDFSYDADIAEAAQRYGIPETWVRAVLVVESDGDPLAVSSAGALGLMQVMPDTWAELRDVHHLGDDPFLPRDNIHAGTAYLRAMWDRYGNVGAMLAAYNSGPRRYDEYLESGRELPAETRAYVAALVPLLGGDPLAPSTFAGSPSVTDWRDAPLFVSVPRSAESAPTRQKDGSANAASAAPLVSPNPLAPSSGEVLFAVRSASAGAP</sequence>
<reference evidence="6" key="1">
    <citation type="journal article" date="2019" name="Int. J. Syst. Evol. Microbiol.">
        <title>The Global Catalogue of Microorganisms (GCM) 10K type strain sequencing project: providing services to taxonomists for standard genome sequencing and annotation.</title>
        <authorList>
            <consortium name="The Broad Institute Genomics Platform"/>
            <consortium name="The Broad Institute Genome Sequencing Center for Infectious Disease"/>
            <person name="Wu L."/>
            <person name="Ma J."/>
        </authorList>
    </citation>
    <scope>NUCLEOTIDE SEQUENCE [LARGE SCALE GENOMIC DNA]</scope>
    <source>
        <strain evidence="6">CGMCC 4.1415</strain>
    </source>
</reference>
<accession>A0ABW0H107</accession>
<proteinExistence type="inferred from homology"/>
<dbReference type="PROSITE" id="PS51257">
    <property type="entry name" value="PROKAR_LIPOPROTEIN"/>
    <property type="match status" value="1"/>
</dbReference>
<evidence type="ECO:0000313" key="5">
    <source>
        <dbReference type="EMBL" id="MFC5386836.1"/>
    </source>
</evidence>
<evidence type="ECO:0000313" key="6">
    <source>
        <dbReference type="Proteomes" id="UP001596016"/>
    </source>
</evidence>
<name>A0ABW0H107_9HYPH</name>
<dbReference type="Gene3D" id="1.10.530.10">
    <property type="match status" value="1"/>
</dbReference>
<dbReference type="PANTHER" id="PTHR37423:SF2">
    <property type="entry name" value="MEMBRANE-BOUND LYTIC MUREIN TRANSGLYCOSYLASE C"/>
    <property type="match status" value="1"/>
</dbReference>
<dbReference type="Proteomes" id="UP001596016">
    <property type="component" value="Unassembled WGS sequence"/>
</dbReference>
<dbReference type="InterPro" id="IPR008258">
    <property type="entry name" value="Transglycosylase_SLT_dom_1"/>
</dbReference>
<evidence type="ECO:0000256" key="3">
    <source>
        <dbReference type="SAM" id="MobiDB-lite"/>
    </source>
</evidence>
<protein>
    <submittedName>
        <fullName evidence="5">Lytic transglycosylase domain-containing protein</fullName>
    </submittedName>
</protein>
<evidence type="ECO:0000256" key="2">
    <source>
        <dbReference type="ARBA" id="ARBA00009387"/>
    </source>
</evidence>
<dbReference type="RefSeq" id="WP_378230204.1">
    <property type="nucleotide sequence ID" value="NZ_JBHSLL010000045.1"/>
</dbReference>
<dbReference type="InterPro" id="IPR023346">
    <property type="entry name" value="Lysozyme-like_dom_sf"/>
</dbReference>
<organism evidence="5 6">
    <name type="scientific">Aquamicrobium segne</name>
    <dbReference type="NCBI Taxonomy" id="469547"/>
    <lineage>
        <taxon>Bacteria</taxon>
        <taxon>Pseudomonadati</taxon>
        <taxon>Pseudomonadota</taxon>
        <taxon>Alphaproteobacteria</taxon>
        <taxon>Hyphomicrobiales</taxon>
        <taxon>Phyllobacteriaceae</taxon>
        <taxon>Aquamicrobium</taxon>
    </lineage>
</organism>
<evidence type="ECO:0000256" key="1">
    <source>
        <dbReference type="ARBA" id="ARBA00007734"/>
    </source>
</evidence>
<comment type="similarity">
    <text evidence="1">Belongs to the transglycosylase Slt family.</text>
</comment>
<feature type="domain" description="Transglycosylase SLT" evidence="4">
    <location>
        <begin position="57"/>
        <end position="162"/>
    </location>
</feature>
<dbReference type="SUPFAM" id="SSF53955">
    <property type="entry name" value="Lysozyme-like"/>
    <property type="match status" value="1"/>
</dbReference>
<comment type="caution">
    <text evidence="5">The sequence shown here is derived from an EMBL/GenBank/DDBJ whole genome shotgun (WGS) entry which is preliminary data.</text>
</comment>
<dbReference type="CDD" id="cd00254">
    <property type="entry name" value="LT-like"/>
    <property type="match status" value="1"/>
</dbReference>
<gene>
    <name evidence="5" type="ORF">ACFPLB_12780</name>
</gene>
<feature type="region of interest" description="Disordered" evidence="3">
    <location>
        <begin position="208"/>
        <end position="238"/>
    </location>
</feature>
<keyword evidence="6" id="KW-1185">Reference proteome</keyword>
<dbReference type="PANTHER" id="PTHR37423">
    <property type="entry name" value="SOLUBLE LYTIC MUREIN TRANSGLYCOSYLASE-RELATED"/>
    <property type="match status" value="1"/>
</dbReference>
<dbReference type="Pfam" id="PF01464">
    <property type="entry name" value="SLT"/>
    <property type="match status" value="1"/>
</dbReference>
<dbReference type="EMBL" id="JBHSLL010000045">
    <property type="protein sequence ID" value="MFC5386836.1"/>
    <property type="molecule type" value="Genomic_DNA"/>
</dbReference>